<keyword evidence="3" id="KW-0813">Transport</keyword>
<evidence type="ECO:0000256" key="3">
    <source>
        <dbReference type="ARBA" id="ARBA00022448"/>
    </source>
</evidence>
<dbReference type="PROSITE" id="PS51257">
    <property type="entry name" value="PROKAR_LIPOPROTEIN"/>
    <property type="match status" value="1"/>
</dbReference>
<dbReference type="Gene3D" id="3.40.190.10">
    <property type="entry name" value="Periplasmic binding protein-like II"/>
    <property type="match status" value="1"/>
</dbReference>
<dbReference type="CDD" id="cd08504">
    <property type="entry name" value="PBP2_OppA"/>
    <property type="match status" value="1"/>
</dbReference>
<organism evidence="6 7">
    <name type="scientific">Ktedonobacter robiniae</name>
    <dbReference type="NCBI Taxonomy" id="2778365"/>
    <lineage>
        <taxon>Bacteria</taxon>
        <taxon>Bacillati</taxon>
        <taxon>Chloroflexota</taxon>
        <taxon>Ktedonobacteria</taxon>
        <taxon>Ktedonobacterales</taxon>
        <taxon>Ktedonobacteraceae</taxon>
        <taxon>Ktedonobacter</taxon>
    </lineage>
</organism>
<dbReference type="PANTHER" id="PTHR30290:SF10">
    <property type="entry name" value="PERIPLASMIC OLIGOPEPTIDE-BINDING PROTEIN-RELATED"/>
    <property type="match status" value="1"/>
</dbReference>
<proteinExistence type="inferred from homology"/>
<dbReference type="PIRSF" id="PIRSF002741">
    <property type="entry name" value="MppA"/>
    <property type="match status" value="1"/>
</dbReference>
<dbReference type="RefSeq" id="WP_201371588.1">
    <property type="nucleotide sequence ID" value="NZ_BNJG01000001.1"/>
</dbReference>
<feature type="domain" description="Solute-binding protein family 5" evidence="5">
    <location>
        <begin position="89"/>
        <end position="481"/>
    </location>
</feature>
<keyword evidence="7" id="KW-1185">Reference proteome</keyword>
<evidence type="ECO:0000259" key="5">
    <source>
        <dbReference type="Pfam" id="PF00496"/>
    </source>
</evidence>
<comment type="caution">
    <text evidence="6">The sequence shown here is derived from an EMBL/GenBank/DDBJ whole genome shotgun (WGS) entry which is preliminary data.</text>
</comment>
<dbReference type="Proteomes" id="UP000654345">
    <property type="component" value="Unassembled WGS sequence"/>
</dbReference>
<protein>
    <submittedName>
        <fullName evidence="6">ABC transporter substrate-binding protein</fullName>
    </submittedName>
</protein>
<dbReference type="Gene3D" id="3.10.105.10">
    <property type="entry name" value="Dipeptide-binding Protein, Domain 3"/>
    <property type="match status" value="1"/>
</dbReference>
<dbReference type="SUPFAM" id="SSF53850">
    <property type="entry name" value="Periplasmic binding protein-like II"/>
    <property type="match status" value="1"/>
</dbReference>
<comment type="subcellular location">
    <subcellularLocation>
        <location evidence="1">Cell envelope</location>
    </subcellularLocation>
</comment>
<evidence type="ECO:0000256" key="4">
    <source>
        <dbReference type="ARBA" id="ARBA00022729"/>
    </source>
</evidence>
<reference evidence="6 7" key="1">
    <citation type="journal article" date="2021" name="Int. J. Syst. Evol. Microbiol.">
        <title>Reticulibacter mediterranei gen. nov., sp. nov., within the new family Reticulibacteraceae fam. nov., and Ktedonospora formicarum gen. nov., sp. nov., Ktedonobacter robiniae sp. nov., Dictyobacter formicarum sp. nov. and Dictyobacter arantiisoli sp. nov., belonging to the class Ktedonobacteria.</title>
        <authorList>
            <person name="Yabe S."/>
            <person name="Zheng Y."/>
            <person name="Wang C.M."/>
            <person name="Sakai Y."/>
            <person name="Abe K."/>
            <person name="Yokota A."/>
            <person name="Donadio S."/>
            <person name="Cavaletti L."/>
            <person name="Monciardini P."/>
        </authorList>
    </citation>
    <scope>NUCLEOTIDE SEQUENCE [LARGE SCALE GENOMIC DNA]</scope>
    <source>
        <strain evidence="6 7">SOSP1-30</strain>
    </source>
</reference>
<dbReference type="InterPro" id="IPR039424">
    <property type="entry name" value="SBP_5"/>
</dbReference>
<name>A0ABQ3UQF7_9CHLR</name>
<evidence type="ECO:0000313" key="7">
    <source>
        <dbReference type="Proteomes" id="UP000654345"/>
    </source>
</evidence>
<evidence type="ECO:0000256" key="1">
    <source>
        <dbReference type="ARBA" id="ARBA00004196"/>
    </source>
</evidence>
<evidence type="ECO:0000313" key="6">
    <source>
        <dbReference type="EMBL" id="GHO54930.1"/>
    </source>
</evidence>
<dbReference type="InterPro" id="IPR030678">
    <property type="entry name" value="Peptide/Ni-bd"/>
</dbReference>
<dbReference type="PANTHER" id="PTHR30290">
    <property type="entry name" value="PERIPLASMIC BINDING COMPONENT OF ABC TRANSPORTER"/>
    <property type="match status" value="1"/>
</dbReference>
<gene>
    <name evidence="6" type="ORF">KSB_34050</name>
</gene>
<dbReference type="Gene3D" id="3.90.76.10">
    <property type="entry name" value="Dipeptide-binding Protein, Domain 1"/>
    <property type="match status" value="1"/>
</dbReference>
<comment type="similarity">
    <text evidence="2">Belongs to the bacterial solute-binding protein 5 family.</text>
</comment>
<dbReference type="EMBL" id="BNJG01000001">
    <property type="protein sequence ID" value="GHO54930.1"/>
    <property type="molecule type" value="Genomic_DNA"/>
</dbReference>
<sequence length="585" mass="64300">MQPGKKHAGKFLPAILVLLAMLIVACGGSSGNSTATSNKLSDDKQIYVSPDSGLSDVATLDPALSTDSASISALDMMFVGLVQLDDNLKVYGELAQTWNTSSDGLTWTFTLRQGLKFSDGNPITADDVIFSIDRALKPELKSTVAPAYLALVKDSDKRFAGKIPTLINDSLFAPDPSTVKIVTTQKAQYFLDALTYSTSYVVEKSFVEKYGDTDFLKHLGEGGCSGPFILDKHVSGQQVSFIPNKNYWGPKPQLKKVVFPFYKDPQTTYKAYQSNQVDTAGVPTANLDQARALPNKQFRQAPELAIDYYALNFLVKPFNNIKIRQAFALAIDKDTISQNIYKGSRLPTNHIVPQGMPGYNPNLKGPGGVTSTKGDKDLAKQLFQQGMQEEHYTTANFPQVTLTVATGGSQTAKNEFQFVQQQWKDTLGVSVTINDEDFNKLLDDTSAATGNAKGIQMWAIAWIADYPDPQDWTTLLFGKGSPYNETNFGENQSKNASTEQQIQNLMTTADANQNNAERISQYNQIEQQLVDDAAWIPRLQRQSSYVLKPCVKGIIDNAQGLVPPADWSKIYKTSDSPCANTNTYK</sequence>
<accession>A0ABQ3UQF7</accession>
<keyword evidence="4" id="KW-0732">Signal</keyword>
<evidence type="ECO:0000256" key="2">
    <source>
        <dbReference type="ARBA" id="ARBA00005695"/>
    </source>
</evidence>
<dbReference type="Pfam" id="PF00496">
    <property type="entry name" value="SBP_bac_5"/>
    <property type="match status" value="1"/>
</dbReference>
<dbReference type="InterPro" id="IPR000914">
    <property type="entry name" value="SBP_5_dom"/>
</dbReference>